<dbReference type="Proteomes" id="UP000234881">
    <property type="component" value="Unassembled WGS sequence"/>
</dbReference>
<dbReference type="RefSeq" id="WP_101532005.1">
    <property type="nucleotide sequence ID" value="NZ_JBFHIU010000088.1"/>
</dbReference>
<dbReference type="AlphaFoldDB" id="A0A2N5XWP0"/>
<accession>A0A2N5XWP0</accession>
<comment type="caution">
    <text evidence="3">The sequence shown here is derived from an EMBL/GenBank/DDBJ whole genome shotgun (WGS) entry which is preliminary data.</text>
</comment>
<feature type="coiled-coil region" evidence="1">
    <location>
        <begin position="75"/>
        <end position="102"/>
    </location>
</feature>
<protein>
    <recommendedName>
        <fullName evidence="5">Flagellar assembly protein FliH/Type III secretion system HrpE domain-containing protein</fullName>
    </recommendedName>
</protein>
<evidence type="ECO:0008006" key="5">
    <source>
        <dbReference type="Google" id="ProtNLM"/>
    </source>
</evidence>
<name>A0A2N5XWP0_9HYPH</name>
<evidence type="ECO:0000313" key="4">
    <source>
        <dbReference type="Proteomes" id="UP000234881"/>
    </source>
</evidence>
<keyword evidence="4" id="KW-1185">Reference proteome</keyword>
<gene>
    <name evidence="3" type="ORF">C0081_01400</name>
    <name evidence="2" type="ORF">C0081_19440</name>
</gene>
<dbReference type="EMBL" id="PKUQ01000050">
    <property type="protein sequence ID" value="PLW75514.1"/>
    <property type="molecule type" value="Genomic_DNA"/>
</dbReference>
<dbReference type="EMBL" id="PKUQ01000001">
    <property type="protein sequence ID" value="PLW78921.1"/>
    <property type="molecule type" value="Genomic_DNA"/>
</dbReference>
<proteinExistence type="predicted"/>
<evidence type="ECO:0000256" key="1">
    <source>
        <dbReference type="SAM" id="Coils"/>
    </source>
</evidence>
<evidence type="ECO:0000313" key="3">
    <source>
        <dbReference type="EMBL" id="PLW78921.1"/>
    </source>
</evidence>
<evidence type="ECO:0000313" key="2">
    <source>
        <dbReference type="EMBL" id="PLW75514.1"/>
    </source>
</evidence>
<reference evidence="3 4" key="1">
    <citation type="submission" date="2018-01" db="EMBL/GenBank/DDBJ databases">
        <title>The draft genome sequence of Cohaesibacter sp. H1304.</title>
        <authorList>
            <person name="Wang N.-N."/>
            <person name="Du Z.-J."/>
        </authorList>
    </citation>
    <scope>NUCLEOTIDE SEQUENCE [LARGE SCALE GENOMIC DNA]</scope>
    <source>
        <strain evidence="3 4">H1304</strain>
    </source>
</reference>
<keyword evidence="1" id="KW-0175">Coiled coil</keyword>
<organism evidence="3 4">
    <name type="scientific">Cohaesibacter celericrescens</name>
    <dbReference type="NCBI Taxonomy" id="2067669"/>
    <lineage>
        <taxon>Bacteria</taxon>
        <taxon>Pseudomonadati</taxon>
        <taxon>Pseudomonadota</taxon>
        <taxon>Alphaproteobacteria</taxon>
        <taxon>Hyphomicrobiales</taxon>
        <taxon>Cohaesibacteraceae</taxon>
    </lineage>
</organism>
<dbReference type="OrthoDB" id="8444822at2"/>
<sequence>MASALKDLLPLVDETPVLPSASTQKKHPERVLFGGLDILFQKAHREEQATLKMDEQSLRTQAWSQGLSDAETLWNEKQEHEREAARRALQQEKDELADLLYESLTGHIEHQFEEIKTALADQLAELLEPLMAEQGRKVMVARFAEVAASALNESVAQTPMLKGSKELLQQLSTCCQNAKVDALARDQLAIDELSKDDPTKALLPQKNELSLQLDKTVFETRLTAYLAQLREAVQHG</sequence>